<organism evidence="2 3">
    <name type="scientific">Streptomyces hyderabadensis</name>
    <dbReference type="NCBI Taxonomy" id="598549"/>
    <lineage>
        <taxon>Bacteria</taxon>
        <taxon>Bacillati</taxon>
        <taxon>Actinomycetota</taxon>
        <taxon>Actinomycetes</taxon>
        <taxon>Kitasatosporales</taxon>
        <taxon>Streptomycetaceae</taxon>
        <taxon>Streptomyces</taxon>
    </lineage>
</organism>
<sequence length="130" mass="14367">MRIHLTSIFVDDQAKALKFYTEVLGFVKKHDVPVGEQDRWLTVVSSDEPGGTELLLEPAGHPAVKPYRDALVEDGIPLAQFAVDDVHAEYERMSALGVRFTQEPLEMGPVTTAVFDDTCGNLIQISTQPQ</sequence>
<dbReference type="PROSITE" id="PS51819">
    <property type="entry name" value="VOC"/>
    <property type="match status" value="1"/>
</dbReference>
<gene>
    <name evidence="2" type="ORF">GCM10023257_10090</name>
</gene>
<name>A0ABP9HPC6_9ACTN</name>
<dbReference type="InterPro" id="IPR004360">
    <property type="entry name" value="Glyas_Fos-R_dOase_dom"/>
</dbReference>
<protein>
    <submittedName>
        <fullName evidence="2">VOC family protein</fullName>
    </submittedName>
</protein>
<dbReference type="InterPro" id="IPR037523">
    <property type="entry name" value="VOC_core"/>
</dbReference>
<dbReference type="PANTHER" id="PTHR36437:SF2">
    <property type="entry name" value="GLYOXALASE_BLEOMYCIN RESISTANCE PROTEIN_DIOXYGENASE"/>
    <property type="match status" value="1"/>
</dbReference>
<accession>A0ABP9HPC6</accession>
<dbReference type="EMBL" id="BAABIV010000003">
    <property type="protein sequence ID" value="GAA4975313.1"/>
    <property type="molecule type" value="Genomic_DNA"/>
</dbReference>
<dbReference type="Proteomes" id="UP001500610">
    <property type="component" value="Unassembled WGS sequence"/>
</dbReference>
<dbReference type="Gene3D" id="3.10.180.10">
    <property type="entry name" value="2,3-Dihydroxybiphenyl 1,2-Dioxygenase, domain 1"/>
    <property type="match status" value="1"/>
</dbReference>
<reference evidence="3" key="1">
    <citation type="journal article" date="2019" name="Int. J. Syst. Evol. Microbiol.">
        <title>The Global Catalogue of Microorganisms (GCM) 10K type strain sequencing project: providing services to taxonomists for standard genome sequencing and annotation.</title>
        <authorList>
            <consortium name="The Broad Institute Genomics Platform"/>
            <consortium name="The Broad Institute Genome Sequencing Center for Infectious Disease"/>
            <person name="Wu L."/>
            <person name="Ma J."/>
        </authorList>
    </citation>
    <scope>NUCLEOTIDE SEQUENCE [LARGE SCALE GENOMIC DNA]</scope>
    <source>
        <strain evidence="3">JCM 17657</strain>
    </source>
</reference>
<dbReference type="PANTHER" id="PTHR36437">
    <property type="entry name" value="GLYOXALASE/BLEOMYCIN RESISTANCE PROTEIN/DIOXYGENASE"/>
    <property type="match status" value="1"/>
</dbReference>
<comment type="caution">
    <text evidence="2">The sequence shown here is derived from an EMBL/GenBank/DDBJ whole genome shotgun (WGS) entry which is preliminary data.</text>
</comment>
<dbReference type="InterPro" id="IPR029068">
    <property type="entry name" value="Glyas_Bleomycin-R_OHBP_Dase"/>
</dbReference>
<feature type="domain" description="VOC" evidence="1">
    <location>
        <begin position="2"/>
        <end position="128"/>
    </location>
</feature>
<proteinExistence type="predicted"/>
<dbReference type="SUPFAM" id="SSF54593">
    <property type="entry name" value="Glyoxalase/Bleomycin resistance protein/Dihydroxybiphenyl dioxygenase"/>
    <property type="match status" value="1"/>
</dbReference>
<evidence type="ECO:0000313" key="2">
    <source>
        <dbReference type="EMBL" id="GAA4975313.1"/>
    </source>
</evidence>
<keyword evidence="3" id="KW-1185">Reference proteome</keyword>
<evidence type="ECO:0000313" key="3">
    <source>
        <dbReference type="Proteomes" id="UP001500610"/>
    </source>
</evidence>
<dbReference type="RefSeq" id="WP_226026297.1">
    <property type="nucleotide sequence ID" value="NZ_BAABIV010000003.1"/>
</dbReference>
<dbReference type="CDD" id="cd07263">
    <property type="entry name" value="VOC_like"/>
    <property type="match status" value="1"/>
</dbReference>
<dbReference type="Pfam" id="PF00903">
    <property type="entry name" value="Glyoxalase"/>
    <property type="match status" value="1"/>
</dbReference>
<evidence type="ECO:0000259" key="1">
    <source>
        <dbReference type="PROSITE" id="PS51819"/>
    </source>
</evidence>